<dbReference type="GO" id="GO:0005739">
    <property type="term" value="C:mitochondrion"/>
    <property type="evidence" value="ECO:0007669"/>
    <property type="project" value="UniProtKB-ARBA"/>
</dbReference>
<name>A0A8A9WFM3_9PEZI</name>
<dbReference type="PANTHER" id="PTHR36181:SF4">
    <property type="entry name" value="LAGLIDADG ENDONUCLEASE"/>
    <property type="match status" value="1"/>
</dbReference>
<dbReference type="RefSeq" id="YP_010248856.1">
    <property type="nucleotide sequence ID" value="NC_060329.1"/>
</dbReference>
<organism evidence="2">
    <name type="scientific">Macrophomina phaseolina</name>
    <dbReference type="NCBI Taxonomy" id="35725"/>
    <lineage>
        <taxon>Eukaryota</taxon>
        <taxon>Fungi</taxon>
        <taxon>Dikarya</taxon>
        <taxon>Ascomycota</taxon>
        <taxon>Pezizomycotina</taxon>
        <taxon>Dothideomycetes</taxon>
        <taxon>Dothideomycetes incertae sedis</taxon>
        <taxon>Botryosphaeriales</taxon>
        <taxon>Botryosphaeriaceae</taxon>
        <taxon>Macrophomina</taxon>
    </lineage>
</organism>
<accession>A0A8A9WFM3</accession>
<dbReference type="InterPro" id="IPR051289">
    <property type="entry name" value="LAGLIDADG_Endonuclease"/>
</dbReference>
<dbReference type="GO" id="GO:0004519">
    <property type="term" value="F:endonuclease activity"/>
    <property type="evidence" value="ECO:0007669"/>
    <property type="project" value="InterPro"/>
</dbReference>
<dbReference type="SUPFAM" id="SSF55608">
    <property type="entry name" value="Homing endonucleases"/>
    <property type="match status" value="2"/>
</dbReference>
<feature type="domain" description="Homing endonuclease LAGLIDADG" evidence="1">
    <location>
        <begin position="47"/>
        <end position="108"/>
    </location>
</feature>
<proteinExistence type="predicted"/>
<dbReference type="GeneID" id="70588228"/>
<dbReference type="InterPro" id="IPR027434">
    <property type="entry name" value="Homing_endonucl"/>
</dbReference>
<dbReference type="PANTHER" id="PTHR36181">
    <property type="entry name" value="INTRON-ENCODED ENDONUCLEASE AI3-RELATED"/>
    <property type="match status" value="1"/>
</dbReference>
<dbReference type="InterPro" id="IPR004860">
    <property type="entry name" value="LAGLIDADG_dom"/>
</dbReference>
<protein>
    <recommendedName>
        <fullName evidence="1">Homing endonuclease LAGLIDADG domain-containing protein</fullName>
    </recommendedName>
</protein>
<feature type="domain" description="Homing endonuclease LAGLIDADG" evidence="1">
    <location>
        <begin position="172"/>
        <end position="272"/>
    </location>
</feature>
<dbReference type="Pfam" id="PF00961">
    <property type="entry name" value="LAGLIDADG_1"/>
    <property type="match status" value="2"/>
</dbReference>
<evidence type="ECO:0000313" key="2">
    <source>
        <dbReference type="EMBL" id="QTT58135.1"/>
    </source>
</evidence>
<reference evidence="2" key="1">
    <citation type="submission" date="2021-02" db="EMBL/GenBank/DDBJ databases">
        <authorList>
            <person name="Yu H."/>
            <person name="He Y."/>
            <person name="Yang F."/>
        </authorList>
    </citation>
    <scope>NUCLEOTIDE SEQUENCE</scope>
</reference>
<sequence>MVWTEEELANFFMCWYRLRSPFDEEGGLLFKTLFTGSNILYINDGGEKDSDSLYLIQQFFGVGSVTLHGDTAMYQVVRLSDLICIIEHFNIYSLKTQKSADFLLFKKAFDIVKIKEHLTEAGLKKLISIRASMNKGLSERLNSAFTNVIPETRPDVPKATFNSNTPDIKYWMAGFVSGEGCFIIKVSKSKTHKLGVSVALNFLVVQNIRDAFLLESFSQVFGCGSLSIKEKTAIGTFAVSNFNNIVDKIIPFFEEYPILGVKAKDFKDFKEASVLIKSKAHLTKEGLDEILLIKSRMNFKREL</sequence>
<dbReference type="Gene3D" id="3.10.28.10">
    <property type="entry name" value="Homing endonucleases"/>
    <property type="match status" value="2"/>
</dbReference>
<keyword evidence="2" id="KW-0496">Mitochondrion</keyword>
<geneLocation type="mitochondrion" evidence="2"/>
<dbReference type="FunFam" id="3.10.28.10:FF:000010">
    <property type="entry name" value="LAGLIDADG homing endonuclease I-LtrII"/>
    <property type="match status" value="1"/>
</dbReference>
<evidence type="ECO:0000259" key="1">
    <source>
        <dbReference type="Pfam" id="PF00961"/>
    </source>
</evidence>
<dbReference type="AlphaFoldDB" id="A0A8A9WFM3"/>
<gene>
    <name evidence="2" type="primary">orf303</name>
</gene>
<dbReference type="EMBL" id="MW557546">
    <property type="protein sequence ID" value="QTT58135.1"/>
    <property type="molecule type" value="Genomic_DNA"/>
</dbReference>